<protein>
    <recommendedName>
        <fullName evidence="4">Polysaccharide biosynthesis protein C-terminal domain-containing protein</fullName>
    </recommendedName>
</protein>
<evidence type="ECO:0000313" key="3">
    <source>
        <dbReference type="Proteomes" id="UP000798951"/>
    </source>
</evidence>
<accession>A0ABQ6YJ74</accession>
<keyword evidence="1" id="KW-1133">Transmembrane helix</keyword>
<proteinExistence type="predicted"/>
<sequence>MSAGTVAMGTLARALLVDVLPWGLRMGHAEDVRPRISPPDVTAAEARRAMRAAGAAGLALGAALLACSLRVVVSGLDSPYLLLICVVGAVPGVAGLGLIFAAQQLVRGKSIGVVRTAVILFAIGVLVALGCAAAISQGPWIARIVMGGLACGTVATGFLLYGAHRALRPSHESRSRNRAGGFGGLYG</sequence>
<feature type="transmembrane region" description="Helical" evidence="1">
    <location>
        <begin position="52"/>
        <end position="73"/>
    </location>
</feature>
<gene>
    <name evidence="2" type="ORF">FNL39_10675</name>
</gene>
<organism evidence="2 3">
    <name type="scientific">Nocardia caishijiensis</name>
    <dbReference type="NCBI Taxonomy" id="184756"/>
    <lineage>
        <taxon>Bacteria</taxon>
        <taxon>Bacillati</taxon>
        <taxon>Actinomycetota</taxon>
        <taxon>Actinomycetes</taxon>
        <taxon>Mycobacteriales</taxon>
        <taxon>Nocardiaceae</taxon>
        <taxon>Nocardia</taxon>
    </lineage>
</organism>
<reference evidence="2 3" key="1">
    <citation type="submission" date="2019-07" db="EMBL/GenBank/DDBJ databases">
        <title>Genomic Encyclopedia of Type Strains, Phase IV (KMG-IV): sequencing the most valuable type-strain genomes for metagenomic binning, comparative biology and taxonomic classification.</title>
        <authorList>
            <person name="Goeker M."/>
        </authorList>
    </citation>
    <scope>NUCLEOTIDE SEQUENCE [LARGE SCALE GENOMIC DNA]</scope>
    <source>
        <strain evidence="2 3">DSM 44831</strain>
    </source>
</reference>
<comment type="caution">
    <text evidence="2">The sequence shown here is derived from an EMBL/GenBank/DDBJ whole genome shotgun (WGS) entry which is preliminary data.</text>
</comment>
<keyword evidence="1" id="KW-0812">Transmembrane</keyword>
<evidence type="ECO:0000256" key="1">
    <source>
        <dbReference type="SAM" id="Phobius"/>
    </source>
</evidence>
<dbReference type="Proteomes" id="UP000798951">
    <property type="component" value="Unassembled WGS sequence"/>
</dbReference>
<evidence type="ECO:0008006" key="4">
    <source>
        <dbReference type="Google" id="ProtNLM"/>
    </source>
</evidence>
<name>A0ABQ6YJ74_9NOCA</name>
<feature type="transmembrane region" description="Helical" evidence="1">
    <location>
        <begin position="141"/>
        <end position="161"/>
    </location>
</feature>
<keyword evidence="3" id="KW-1185">Reference proteome</keyword>
<evidence type="ECO:0000313" key="2">
    <source>
        <dbReference type="EMBL" id="KAF0845688.1"/>
    </source>
</evidence>
<keyword evidence="1" id="KW-0472">Membrane</keyword>
<feature type="transmembrane region" description="Helical" evidence="1">
    <location>
        <begin position="79"/>
        <end position="101"/>
    </location>
</feature>
<feature type="transmembrane region" description="Helical" evidence="1">
    <location>
        <begin position="113"/>
        <end position="135"/>
    </location>
</feature>
<dbReference type="EMBL" id="VMSD01000006">
    <property type="protein sequence ID" value="KAF0845688.1"/>
    <property type="molecule type" value="Genomic_DNA"/>
</dbReference>